<reference evidence="1" key="1">
    <citation type="submission" date="2021-05" db="EMBL/GenBank/DDBJ databases">
        <authorList>
            <person name="Pan Q."/>
            <person name="Jouanno E."/>
            <person name="Zahm M."/>
            <person name="Klopp C."/>
            <person name="Cabau C."/>
            <person name="Louis A."/>
            <person name="Berthelot C."/>
            <person name="Parey E."/>
            <person name="Roest Crollius H."/>
            <person name="Montfort J."/>
            <person name="Robinson-Rechavi M."/>
            <person name="Bouchez O."/>
            <person name="Lampietro C."/>
            <person name="Lopez Roques C."/>
            <person name="Donnadieu C."/>
            <person name="Postlethwait J."/>
            <person name="Bobe J."/>
            <person name="Dillon D."/>
            <person name="Chandos A."/>
            <person name="von Hippel F."/>
            <person name="Guiguen Y."/>
        </authorList>
    </citation>
    <scope>NUCLEOTIDE SEQUENCE</scope>
    <source>
        <strain evidence="1">YG-Jan2019</strain>
    </source>
</reference>
<comment type="caution">
    <text evidence="1">The sequence shown here is derived from an EMBL/GenBank/DDBJ whole genome shotgun (WGS) entry which is preliminary data.</text>
</comment>
<sequence>MSHANYLLPWPNSKCQIAITRWLNYIELVLWSLRKTHGEKCTRIILQPAQSLGKALCCGVFDFTFKVKIYAIN</sequence>
<dbReference type="EMBL" id="CM055741">
    <property type="protein sequence ID" value="KAJ8001936.1"/>
    <property type="molecule type" value="Genomic_DNA"/>
</dbReference>
<organism evidence="1 2">
    <name type="scientific">Dallia pectoralis</name>
    <name type="common">Alaska blackfish</name>
    <dbReference type="NCBI Taxonomy" id="75939"/>
    <lineage>
        <taxon>Eukaryota</taxon>
        <taxon>Metazoa</taxon>
        <taxon>Chordata</taxon>
        <taxon>Craniata</taxon>
        <taxon>Vertebrata</taxon>
        <taxon>Euteleostomi</taxon>
        <taxon>Actinopterygii</taxon>
        <taxon>Neopterygii</taxon>
        <taxon>Teleostei</taxon>
        <taxon>Protacanthopterygii</taxon>
        <taxon>Esociformes</taxon>
        <taxon>Umbridae</taxon>
        <taxon>Dallia</taxon>
    </lineage>
</organism>
<name>A0ACC2GE37_DALPE</name>
<gene>
    <name evidence="1" type="ORF">DPEC_G00174580</name>
</gene>
<dbReference type="Proteomes" id="UP001157502">
    <property type="component" value="Chromosome 14"/>
</dbReference>
<evidence type="ECO:0000313" key="2">
    <source>
        <dbReference type="Proteomes" id="UP001157502"/>
    </source>
</evidence>
<proteinExistence type="predicted"/>
<evidence type="ECO:0000313" key="1">
    <source>
        <dbReference type="EMBL" id="KAJ8001936.1"/>
    </source>
</evidence>
<protein>
    <submittedName>
        <fullName evidence="1">Uncharacterized protein</fullName>
    </submittedName>
</protein>
<keyword evidence="2" id="KW-1185">Reference proteome</keyword>
<accession>A0ACC2GE37</accession>